<evidence type="ECO:0000256" key="6">
    <source>
        <dbReference type="ARBA" id="ARBA00023136"/>
    </source>
</evidence>
<dbReference type="InterPro" id="IPR002172">
    <property type="entry name" value="LDrepeatLR_classA_rpt"/>
</dbReference>
<keyword evidence="10" id="KW-1185">Reference proteome</keyword>
<keyword evidence="4" id="KW-0677">Repeat</keyword>
<evidence type="ECO:0000313" key="9">
    <source>
        <dbReference type="EMBL" id="PVD24183.1"/>
    </source>
</evidence>
<organism evidence="9 10">
    <name type="scientific">Pomacea canaliculata</name>
    <name type="common">Golden apple snail</name>
    <dbReference type="NCBI Taxonomy" id="400727"/>
    <lineage>
        <taxon>Eukaryota</taxon>
        <taxon>Metazoa</taxon>
        <taxon>Spiralia</taxon>
        <taxon>Lophotrochozoa</taxon>
        <taxon>Mollusca</taxon>
        <taxon>Gastropoda</taxon>
        <taxon>Caenogastropoda</taxon>
        <taxon>Architaenioglossa</taxon>
        <taxon>Ampullarioidea</taxon>
        <taxon>Ampullariidae</taxon>
        <taxon>Pomacea</taxon>
    </lineage>
</organism>
<keyword evidence="7 8" id="KW-1015">Disulfide bond</keyword>
<dbReference type="PROSITE" id="PS51450">
    <property type="entry name" value="LRR"/>
    <property type="match status" value="1"/>
</dbReference>
<keyword evidence="3" id="KW-0812">Transmembrane</keyword>
<dbReference type="Gene3D" id="4.10.400.10">
    <property type="entry name" value="Low-density Lipoprotein Receptor"/>
    <property type="match status" value="2"/>
</dbReference>
<name>A0A2T7NSR1_POMCA</name>
<protein>
    <recommendedName>
        <fullName evidence="11">C-type lectin domain-containing protein</fullName>
    </recommendedName>
</protein>
<dbReference type="InterPro" id="IPR035914">
    <property type="entry name" value="Sperma_CUB_dom_sf"/>
</dbReference>
<feature type="disulfide bond" evidence="8">
    <location>
        <begin position="345"/>
        <end position="360"/>
    </location>
</feature>
<dbReference type="SUPFAM" id="SSF56436">
    <property type="entry name" value="C-type lectin-like"/>
    <property type="match status" value="1"/>
</dbReference>
<dbReference type="Gene3D" id="3.10.100.10">
    <property type="entry name" value="Mannose-Binding Protein A, subunit A"/>
    <property type="match status" value="1"/>
</dbReference>
<dbReference type="SUPFAM" id="SSF49854">
    <property type="entry name" value="Spermadhesin, CUB domain"/>
    <property type="match status" value="1"/>
</dbReference>
<evidence type="ECO:0000256" key="4">
    <source>
        <dbReference type="ARBA" id="ARBA00022737"/>
    </source>
</evidence>
<comment type="caution">
    <text evidence="9">The sequence shown here is derived from an EMBL/GenBank/DDBJ whole genome shotgun (WGS) entry which is preliminary data.</text>
</comment>
<dbReference type="AlphaFoldDB" id="A0A2T7NSR1"/>
<dbReference type="PRINTS" id="PR00261">
    <property type="entry name" value="LDLRECEPTOR"/>
</dbReference>
<dbReference type="InterPro" id="IPR023415">
    <property type="entry name" value="LDLR_class-A_CS"/>
</dbReference>
<dbReference type="Pfam" id="PF00057">
    <property type="entry name" value="Ldl_recept_a"/>
    <property type="match status" value="1"/>
</dbReference>
<dbReference type="OrthoDB" id="10035376at2759"/>
<evidence type="ECO:0000256" key="3">
    <source>
        <dbReference type="ARBA" id="ARBA00022692"/>
    </source>
</evidence>
<evidence type="ECO:0000256" key="7">
    <source>
        <dbReference type="ARBA" id="ARBA00023157"/>
    </source>
</evidence>
<dbReference type="InterPro" id="IPR036055">
    <property type="entry name" value="LDL_receptor-like_sf"/>
</dbReference>
<evidence type="ECO:0000313" key="10">
    <source>
        <dbReference type="Proteomes" id="UP000245119"/>
    </source>
</evidence>
<dbReference type="InterPro" id="IPR001611">
    <property type="entry name" value="Leu-rich_rpt"/>
</dbReference>
<dbReference type="InterPro" id="IPR016187">
    <property type="entry name" value="CTDL_fold"/>
</dbReference>
<evidence type="ECO:0008006" key="11">
    <source>
        <dbReference type="Google" id="ProtNLM"/>
    </source>
</evidence>
<evidence type="ECO:0000256" key="2">
    <source>
        <dbReference type="ARBA" id="ARBA00004308"/>
    </source>
</evidence>
<keyword evidence="6" id="KW-0472">Membrane</keyword>
<evidence type="ECO:0000256" key="1">
    <source>
        <dbReference type="ARBA" id="ARBA00004167"/>
    </source>
</evidence>
<dbReference type="PROSITE" id="PS01209">
    <property type="entry name" value="LDLRA_1"/>
    <property type="match status" value="1"/>
</dbReference>
<dbReference type="Gene3D" id="2.60.120.290">
    <property type="entry name" value="Spermadhesin, CUB domain"/>
    <property type="match status" value="1"/>
</dbReference>
<dbReference type="InterPro" id="IPR016186">
    <property type="entry name" value="C-type_lectin-like/link_sf"/>
</dbReference>
<dbReference type="SMART" id="SM00192">
    <property type="entry name" value="LDLa"/>
    <property type="match status" value="3"/>
</dbReference>
<dbReference type="Proteomes" id="UP000245119">
    <property type="component" value="Linkage Group LG9"/>
</dbReference>
<dbReference type="EMBL" id="PZQS01000009">
    <property type="protein sequence ID" value="PVD24183.1"/>
    <property type="molecule type" value="Genomic_DNA"/>
</dbReference>
<reference evidence="9 10" key="1">
    <citation type="submission" date="2018-04" db="EMBL/GenBank/DDBJ databases">
        <title>The genome of golden apple snail Pomacea canaliculata provides insight into stress tolerance and invasive adaptation.</title>
        <authorList>
            <person name="Liu C."/>
            <person name="Liu B."/>
            <person name="Ren Y."/>
            <person name="Zhang Y."/>
            <person name="Wang H."/>
            <person name="Li S."/>
            <person name="Jiang F."/>
            <person name="Yin L."/>
            <person name="Zhang G."/>
            <person name="Qian W."/>
            <person name="Fan W."/>
        </authorList>
    </citation>
    <scope>NUCLEOTIDE SEQUENCE [LARGE SCALE GENOMIC DNA]</scope>
    <source>
        <strain evidence="9">SZHN2017</strain>
        <tissue evidence="9">Muscle</tissue>
    </source>
</reference>
<dbReference type="PANTHER" id="PTHR24270">
    <property type="entry name" value="LOW-DENSITY LIPOPROTEIN RECEPTOR-RELATED"/>
    <property type="match status" value="1"/>
</dbReference>
<comment type="caution">
    <text evidence="8">Lacks conserved residue(s) required for the propagation of feature annotation.</text>
</comment>
<evidence type="ECO:0000256" key="8">
    <source>
        <dbReference type="PROSITE-ProRule" id="PRU00124"/>
    </source>
</evidence>
<dbReference type="InterPro" id="IPR032675">
    <property type="entry name" value="LRR_dom_sf"/>
</dbReference>
<proteinExistence type="predicted"/>
<feature type="disulfide bond" evidence="8">
    <location>
        <begin position="384"/>
        <end position="399"/>
    </location>
</feature>
<dbReference type="Gene3D" id="3.80.10.10">
    <property type="entry name" value="Ribonuclease Inhibitor"/>
    <property type="match status" value="1"/>
</dbReference>
<dbReference type="GO" id="GO:0012505">
    <property type="term" value="C:endomembrane system"/>
    <property type="evidence" value="ECO:0007669"/>
    <property type="project" value="UniProtKB-SubCell"/>
</dbReference>
<comment type="subcellular location">
    <subcellularLocation>
        <location evidence="2">Endomembrane system</location>
    </subcellularLocation>
    <subcellularLocation>
        <location evidence="1">Membrane</location>
        <topology evidence="1">Single-pass membrane protein</topology>
    </subcellularLocation>
</comment>
<dbReference type="GO" id="GO:0016192">
    <property type="term" value="P:vesicle-mediated transport"/>
    <property type="evidence" value="ECO:0007669"/>
    <property type="project" value="UniProtKB-ARBA"/>
</dbReference>
<dbReference type="SUPFAM" id="SSF52058">
    <property type="entry name" value="L domain-like"/>
    <property type="match status" value="1"/>
</dbReference>
<dbReference type="SUPFAM" id="SSF57424">
    <property type="entry name" value="LDL receptor-like module"/>
    <property type="match status" value="3"/>
</dbReference>
<dbReference type="GO" id="GO:0005886">
    <property type="term" value="C:plasma membrane"/>
    <property type="evidence" value="ECO:0007669"/>
    <property type="project" value="TreeGrafter"/>
</dbReference>
<dbReference type="Gene3D" id="4.10.1220.10">
    <property type="entry name" value="EGF-type module"/>
    <property type="match status" value="1"/>
</dbReference>
<sequence>MVSFPKKYLTETYECEQEELSLYSEEPLDTHLILRTCDRRQPPVSLYNVSELHIHFKSVRLSPETGFRLVFSFHTLSALPQQLSDGRWNCSVPHWPDFRLHFPCNLVSDCVGNEDEVDCPYTSHVCGPGFLSVNGTCLQFVKTVQDVSWETASETCKSRGLVLMTVNTPVEWEATRDLLLRYFPDSEFVLYGARPPSSSLSYILLEYNDCLGVRILSDDSDRYSGPLVKNCGDNFWSWFACKFPVSPDDTLPQMPVLTANWSCIPNHFVCDEFFHCLDGSDERKCMEYSYKSKVSFNLPAIIDLDSEGLLRPVEPLTTTHQPLCNETYFQCPGVDYYCLPVYVRCNGVFDCPGKQDETACDTYTCPGYYRCRSSHVCLHPHHVCDGWPQCPEGDDELLCGLSCPDTCVCHGLAFTCIKRFAASSYLELRFLDASGSGMTPSDVVNNTMIVYLSFNNCNISVLEQMNFANLQILDLSDNYITSFSSNIIENLHNLRTLSLAARVHPDSESEARLCGSSSSFCGTGRRGEEGWIG</sequence>
<dbReference type="PROSITE" id="PS50068">
    <property type="entry name" value="LDLRA_2"/>
    <property type="match status" value="3"/>
</dbReference>
<evidence type="ECO:0000256" key="5">
    <source>
        <dbReference type="ARBA" id="ARBA00022989"/>
    </source>
</evidence>
<feature type="disulfide bond" evidence="8">
    <location>
        <begin position="270"/>
        <end position="285"/>
    </location>
</feature>
<dbReference type="CDD" id="cd00112">
    <property type="entry name" value="LDLa"/>
    <property type="match status" value="2"/>
</dbReference>
<keyword evidence="5" id="KW-1133">Transmembrane helix</keyword>
<accession>A0A2T7NSR1</accession>
<dbReference type="InterPro" id="IPR050685">
    <property type="entry name" value="LDLR"/>
</dbReference>
<feature type="disulfide bond" evidence="8">
    <location>
        <begin position="365"/>
        <end position="377"/>
    </location>
</feature>
<gene>
    <name evidence="9" type="ORF">C0Q70_14653</name>
</gene>